<accession>A0A6J5H4P1</accession>
<dbReference type="Pfam" id="PF12852">
    <property type="entry name" value="Cupin_6"/>
    <property type="match status" value="1"/>
</dbReference>
<evidence type="ECO:0000256" key="3">
    <source>
        <dbReference type="ARBA" id="ARBA00023163"/>
    </source>
</evidence>
<dbReference type="SMART" id="SM00342">
    <property type="entry name" value="HTH_ARAC"/>
    <property type="match status" value="1"/>
</dbReference>
<dbReference type="AlphaFoldDB" id="A0A6J5H4P1"/>
<dbReference type="GO" id="GO:0003700">
    <property type="term" value="F:DNA-binding transcription factor activity"/>
    <property type="evidence" value="ECO:0007669"/>
    <property type="project" value="InterPro"/>
</dbReference>
<dbReference type="PANTHER" id="PTHR46796">
    <property type="entry name" value="HTH-TYPE TRANSCRIPTIONAL ACTIVATOR RHAS-RELATED"/>
    <property type="match status" value="1"/>
</dbReference>
<feature type="domain" description="HTH araC/xylS-type" evidence="4">
    <location>
        <begin position="219"/>
        <end position="317"/>
    </location>
</feature>
<dbReference type="GO" id="GO:0043565">
    <property type="term" value="F:sequence-specific DNA binding"/>
    <property type="evidence" value="ECO:0007669"/>
    <property type="project" value="InterPro"/>
</dbReference>
<gene>
    <name evidence="5" type="primary">rclR</name>
    <name evidence="5" type="ORF">LMG27177_07580</name>
</gene>
<keyword evidence="2" id="KW-0238">DNA-binding</keyword>
<keyword evidence="1" id="KW-0805">Transcription regulation</keyword>
<protein>
    <submittedName>
        <fullName evidence="5">RCS-specific HTH-type transcriptional activator RclR</fullName>
    </submittedName>
</protein>
<evidence type="ECO:0000313" key="6">
    <source>
        <dbReference type="Proteomes" id="UP000494252"/>
    </source>
</evidence>
<proteinExistence type="predicted"/>
<evidence type="ECO:0000313" key="5">
    <source>
        <dbReference type="EMBL" id="CAB3810902.1"/>
    </source>
</evidence>
<dbReference type="PANTHER" id="PTHR46796:SF7">
    <property type="entry name" value="ARAC FAMILY TRANSCRIPTIONAL REGULATOR"/>
    <property type="match status" value="1"/>
</dbReference>
<dbReference type="SUPFAM" id="SSF46689">
    <property type="entry name" value="Homeodomain-like"/>
    <property type="match status" value="2"/>
</dbReference>
<dbReference type="RefSeq" id="WP_175166476.1">
    <property type="nucleotide sequence ID" value="NZ_CADIKI010000053.1"/>
</dbReference>
<keyword evidence="6" id="KW-1185">Reference proteome</keyword>
<dbReference type="PROSITE" id="PS01124">
    <property type="entry name" value="HTH_ARAC_FAMILY_2"/>
    <property type="match status" value="1"/>
</dbReference>
<dbReference type="EMBL" id="CADIKI010000053">
    <property type="protein sequence ID" value="CAB3810902.1"/>
    <property type="molecule type" value="Genomic_DNA"/>
</dbReference>
<dbReference type="InterPro" id="IPR032783">
    <property type="entry name" value="AraC_lig"/>
</dbReference>
<dbReference type="InterPro" id="IPR050204">
    <property type="entry name" value="AraC_XylS_family_regulators"/>
</dbReference>
<keyword evidence="3" id="KW-0804">Transcription</keyword>
<sequence>MIVDEATGLLARQRALRGYRLPRQDVLSDVLDLVRLRGESIEVYETGEAQSKAFDAGRARFHFVERGAFRLDTATNDAVSLAAGDLVLLPRGCAHVLTTVDTPGSVLGSLPVPVGLQSSTGGSFRVLTGSFQLESVSVGPLVAGLPNVMHLRAEASGAPEWQRALLRFVRLEASEAAPGAALMISRLIDLLVIRSLREWATTRPVHSGWLRGLGDVRLGHALAAMHGEPAREWKLDELAKIAAMSRSHFAERFTKVVGEPPLRYLARWRLTLAADLLRNGRVRISEAASVAGYGSDASFSRAFKACFGYSPRAARDSGASN</sequence>
<organism evidence="5 6">
    <name type="scientific">Paraburkholderia fynbosensis</name>
    <dbReference type="NCBI Taxonomy" id="1200993"/>
    <lineage>
        <taxon>Bacteria</taxon>
        <taxon>Pseudomonadati</taxon>
        <taxon>Pseudomonadota</taxon>
        <taxon>Betaproteobacteria</taxon>
        <taxon>Burkholderiales</taxon>
        <taxon>Burkholderiaceae</taxon>
        <taxon>Paraburkholderia</taxon>
    </lineage>
</organism>
<name>A0A6J5H4P1_9BURK</name>
<dbReference type="Pfam" id="PF12833">
    <property type="entry name" value="HTH_18"/>
    <property type="match status" value="1"/>
</dbReference>
<reference evidence="5 6" key="1">
    <citation type="submission" date="2020-04" db="EMBL/GenBank/DDBJ databases">
        <authorList>
            <person name="De Canck E."/>
        </authorList>
    </citation>
    <scope>NUCLEOTIDE SEQUENCE [LARGE SCALE GENOMIC DNA]</scope>
    <source>
        <strain evidence="5 6">LMG 27177</strain>
    </source>
</reference>
<evidence type="ECO:0000256" key="1">
    <source>
        <dbReference type="ARBA" id="ARBA00023015"/>
    </source>
</evidence>
<dbReference type="InterPro" id="IPR018060">
    <property type="entry name" value="HTH_AraC"/>
</dbReference>
<dbReference type="InterPro" id="IPR009057">
    <property type="entry name" value="Homeodomain-like_sf"/>
</dbReference>
<evidence type="ECO:0000256" key="2">
    <source>
        <dbReference type="ARBA" id="ARBA00023125"/>
    </source>
</evidence>
<evidence type="ECO:0000259" key="4">
    <source>
        <dbReference type="PROSITE" id="PS01124"/>
    </source>
</evidence>
<dbReference type="Proteomes" id="UP000494252">
    <property type="component" value="Unassembled WGS sequence"/>
</dbReference>
<dbReference type="PROSITE" id="PS00041">
    <property type="entry name" value="HTH_ARAC_FAMILY_1"/>
    <property type="match status" value="1"/>
</dbReference>
<dbReference type="InterPro" id="IPR018062">
    <property type="entry name" value="HTH_AraC-typ_CS"/>
</dbReference>
<dbReference type="Gene3D" id="1.10.10.60">
    <property type="entry name" value="Homeodomain-like"/>
    <property type="match status" value="2"/>
</dbReference>